<keyword evidence="4" id="KW-1185">Reference proteome</keyword>
<keyword evidence="1" id="KW-1133">Transmembrane helix</keyword>
<reference evidence="2" key="2">
    <citation type="submission" date="2010-07" db="EMBL/GenBank/DDBJ databases">
        <authorList>
            <consortium name="The Broad Institute Genome Sequencing Platform"/>
            <consortium name="Broad Institute Genome Sequencing Center for Infectious Disease"/>
            <person name="Ma L.-J."/>
            <person name="Dead R."/>
            <person name="Young S."/>
            <person name="Zeng Q."/>
            <person name="Koehrsen M."/>
            <person name="Alvarado L."/>
            <person name="Berlin A."/>
            <person name="Chapman S.B."/>
            <person name="Chen Z."/>
            <person name="Freedman E."/>
            <person name="Gellesch M."/>
            <person name="Goldberg J."/>
            <person name="Griggs A."/>
            <person name="Gujja S."/>
            <person name="Heilman E.R."/>
            <person name="Heiman D."/>
            <person name="Hepburn T."/>
            <person name="Howarth C."/>
            <person name="Jen D."/>
            <person name="Larson L."/>
            <person name="Mehta T."/>
            <person name="Neiman D."/>
            <person name="Pearson M."/>
            <person name="Roberts A."/>
            <person name="Saif S."/>
            <person name="Shea T."/>
            <person name="Shenoy N."/>
            <person name="Sisk P."/>
            <person name="Stolte C."/>
            <person name="Sykes S."/>
            <person name="Walk T."/>
            <person name="White J."/>
            <person name="Yandava C."/>
            <person name="Haas B."/>
            <person name="Nusbaum C."/>
            <person name="Birren B."/>
        </authorList>
    </citation>
    <scope>NUCLEOTIDE SEQUENCE</scope>
    <source>
        <strain evidence="2">R3-111a-1</strain>
    </source>
</reference>
<accession>J3PIB6</accession>
<feature type="transmembrane region" description="Helical" evidence="1">
    <location>
        <begin position="50"/>
        <end position="71"/>
    </location>
</feature>
<evidence type="ECO:0000313" key="4">
    <source>
        <dbReference type="Proteomes" id="UP000006039"/>
    </source>
</evidence>
<protein>
    <submittedName>
        <fullName evidence="2 3">Uncharacterized protein</fullName>
    </submittedName>
</protein>
<sequence length="78" mass="8324">MASELCPRARSIHLSKLGGGGMPCRCWYASTASSSVRPLAARPCHSTDSALAFAIFQVAGNLWLLLVQLWVEAPPAEP</sequence>
<reference evidence="3" key="4">
    <citation type="journal article" date="2015" name="G3 (Bethesda)">
        <title>Genome sequences of three phytopathogenic species of the Magnaporthaceae family of fungi.</title>
        <authorList>
            <person name="Okagaki L.H."/>
            <person name="Nunes C.C."/>
            <person name="Sailsbery J."/>
            <person name="Clay B."/>
            <person name="Brown D."/>
            <person name="John T."/>
            <person name="Oh Y."/>
            <person name="Young N."/>
            <person name="Fitzgerald M."/>
            <person name="Haas B.J."/>
            <person name="Zeng Q."/>
            <person name="Young S."/>
            <person name="Adiconis X."/>
            <person name="Fan L."/>
            <person name="Levin J.Z."/>
            <person name="Mitchell T.K."/>
            <person name="Okubara P.A."/>
            <person name="Farman M.L."/>
            <person name="Kohn L.M."/>
            <person name="Birren B."/>
            <person name="Ma L.-J."/>
            <person name="Dean R.A."/>
        </authorList>
    </citation>
    <scope>NUCLEOTIDE SEQUENCE</scope>
    <source>
        <strain evidence="3">R3-111a-1</strain>
    </source>
</reference>
<evidence type="ECO:0000313" key="2">
    <source>
        <dbReference type="EMBL" id="EJT69135.1"/>
    </source>
</evidence>
<organism evidence="2">
    <name type="scientific">Gaeumannomyces tritici (strain R3-111a-1)</name>
    <name type="common">Wheat and barley take-all root rot fungus</name>
    <name type="synonym">Gaeumannomyces graminis var. tritici</name>
    <dbReference type="NCBI Taxonomy" id="644352"/>
    <lineage>
        <taxon>Eukaryota</taxon>
        <taxon>Fungi</taxon>
        <taxon>Dikarya</taxon>
        <taxon>Ascomycota</taxon>
        <taxon>Pezizomycotina</taxon>
        <taxon>Sordariomycetes</taxon>
        <taxon>Sordariomycetidae</taxon>
        <taxon>Magnaporthales</taxon>
        <taxon>Magnaporthaceae</taxon>
        <taxon>Gaeumannomyces</taxon>
    </lineage>
</organism>
<name>J3PIB6_GAET3</name>
<dbReference type="GeneID" id="20353702"/>
<dbReference type="EMBL" id="GL385405">
    <property type="protein sequence ID" value="EJT69135.1"/>
    <property type="molecule type" value="Genomic_DNA"/>
</dbReference>
<dbReference type="VEuPathDB" id="FungiDB:GGTG_13244"/>
<dbReference type="EnsemblFungi" id="EJT69135">
    <property type="protein sequence ID" value="EJT69135"/>
    <property type="gene ID" value="GGTG_13244"/>
</dbReference>
<dbReference type="Proteomes" id="UP000006039">
    <property type="component" value="Unassembled WGS sequence"/>
</dbReference>
<reference evidence="4" key="1">
    <citation type="submission" date="2010-07" db="EMBL/GenBank/DDBJ databases">
        <title>The genome sequence of Gaeumannomyces graminis var. tritici strain R3-111a-1.</title>
        <authorList>
            <consortium name="The Broad Institute Genome Sequencing Platform"/>
            <person name="Ma L.-J."/>
            <person name="Dead R."/>
            <person name="Young S."/>
            <person name="Zeng Q."/>
            <person name="Koehrsen M."/>
            <person name="Alvarado L."/>
            <person name="Berlin A."/>
            <person name="Chapman S.B."/>
            <person name="Chen Z."/>
            <person name="Freedman E."/>
            <person name="Gellesch M."/>
            <person name="Goldberg J."/>
            <person name="Griggs A."/>
            <person name="Gujja S."/>
            <person name="Heilman E.R."/>
            <person name="Heiman D."/>
            <person name="Hepburn T."/>
            <person name="Howarth C."/>
            <person name="Jen D."/>
            <person name="Larson L."/>
            <person name="Mehta T."/>
            <person name="Neiman D."/>
            <person name="Pearson M."/>
            <person name="Roberts A."/>
            <person name="Saif S."/>
            <person name="Shea T."/>
            <person name="Shenoy N."/>
            <person name="Sisk P."/>
            <person name="Stolte C."/>
            <person name="Sykes S."/>
            <person name="Walk T."/>
            <person name="White J."/>
            <person name="Yandava C."/>
            <person name="Haas B."/>
            <person name="Nusbaum C."/>
            <person name="Birren B."/>
        </authorList>
    </citation>
    <scope>NUCLEOTIDE SEQUENCE [LARGE SCALE GENOMIC DNA]</scope>
    <source>
        <strain evidence="4">R3-111a-1</strain>
    </source>
</reference>
<dbReference type="AlphaFoldDB" id="J3PIB6"/>
<gene>
    <name evidence="3" type="primary">20353702</name>
    <name evidence="2" type="ORF">GGTG_13244</name>
</gene>
<dbReference type="HOGENOM" id="CLU_2622160_0_0_1"/>
<dbReference type="RefSeq" id="XP_009229414.1">
    <property type="nucleotide sequence ID" value="XM_009231150.1"/>
</dbReference>
<evidence type="ECO:0000313" key="3">
    <source>
        <dbReference type="EnsemblFungi" id="EJT69135"/>
    </source>
</evidence>
<proteinExistence type="predicted"/>
<evidence type="ECO:0000256" key="1">
    <source>
        <dbReference type="SAM" id="Phobius"/>
    </source>
</evidence>
<keyword evidence="1" id="KW-0472">Membrane</keyword>
<reference evidence="2" key="3">
    <citation type="submission" date="2010-09" db="EMBL/GenBank/DDBJ databases">
        <title>Annotation of Gaeumannomyces graminis var. tritici R3-111a-1.</title>
        <authorList>
            <consortium name="The Broad Institute Genome Sequencing Platform"/>
            <person name="Ma L.-J."/>
            <person name="Dead R."/>
            <person name="Young S.K."/>
            <person name="Zeng Q."/>
            <person name="Gargeya S."/>
            <person name="Fitzgerald M."/>
            <person name="Haas B."/>
            <person name="Abouelleil A."/>
            <person name="Alvarado L."/>
            <person name="Arachchi H.M."/>
            <person name="Berlin A."/>
            <person name="Brown A."/>
            <person name="Chapman S.B."/>
            <person name="Chen Z."/>
            <person name="Dunbar C."/>
            <person name="Freedman E."/>
            <person name="Gearin G."/>
            <person name="Gellesch M."/>
            <person name="Goldberg J."/>
            <person name="Griggs A."/>
            <person name="Gujja S."/>
            <person name="Heiman D."/>
            <person name="Howarth C."/>
            <person name="Larson L."/>
            <person name="Lui A."/>
            <person name="MacDonald P.J.P."/>
            <person name="Mehta T."/>
            <person name="Montmayeur A."/>
            <person name="Murphy C."/>
            <person name="Neiman D."/>
            <person name="Pearson M."/>
            <person name="Priest M."/>
            <person name="Roberts A."/>
            <person name="Saif S."/>
            <person name="Shea T."/>
            <person name="Shenoy N."/>
            <person name="Sisk P."/>
            <person name="Stolte C."/>
            <person name="Sykes S."/>
            <person name="Yandava C."/>
            <person name="Wortman J."/>
            <person name="Nusbaum C."/>
            <person name="Birren B."/>
        </authorList>
    </citation>
    <scope>NUCLEOTIDE SEQUENCE</scope>
    <source>
        <strain evidence="2">R3-111a-1</strain>
    </source>
</reference>
<reference evidence="3" key="5">
    <citation type="submission" date="2018-04" db="UniProtKB">
        <authorList>
            <consortium name="EnsemblFungi"/>
        </authorList>
    </citation>
    <scope>IDENTIFICATION</scope>
    <source>
        <strain evidence="3">R3-111a-1</strain>
    </source>
</reference>
<keyword evidence="1" id="KW-0812">Transmembrane</keyword>